<evidence type="ECO:0000256" key="1">
    <source>
        <dbReference type="ARBA" id="ARBA00022500"/>
    </source>
</evidence>
<accession>A0A841JZJ8</accession>
<evidence type="ECO:0000259" key="2">
    <source>
        <dbReference type="Pfam" id="PF13690"/>
    </source>
</evidence>
<keyword evidence="1" id="KW-0145">Chemotaxis</keyword>
<dbReference type="Proteomes" id="UP000538666">
    <property type="component" value="Unassembled WGS sequence"/>
</dbReference>
<name>A0A841JZJ8_9BACT</name>
<dbReference type="InterPro" id="IPR028051">
    <property type="entry name" value="CheX-like_dom"/>
</dbReference>
<dbReference type="RefSeq" id="WP_050060391.1">
    <property type="nucleotide sequence ID" value="NZ_JACHEK010000010.1"/>
</dbReference>
<evidence type="ECO:0000313" key="4">
    <source>
        <dbReference type="Proteomes" id="UP000538666"/>
    </source>
</evidence>
<organism evidence="3 4">
    <name type="scientific">Silvibacterium bohemicum</name>
    <dbReference type="NCBI Taxonomy" id="1577686"/>
    <lineage>
        <taxon>Bacteria</taxon>
        <taxon>Pseudomonadati</taxon>
        <taxon>Acidobacteriota</taxon>
        <taxon>Terriglobia</taxon>
        <taxon>Terriglobales</taxon>
        <taxon>Acidobacteriaceae</taxon>
        <taxon>Silvibacterium</taxon>
    </lineage>
</organism>
<dbReference type="EMBL" id="JACHEK010000010">
    <property type="protein sequence ID" value="MBB6146570.1"/>
    <property type="molecule type" value="Genomic_DNA"/>
</dbReference>
<feature type="domain" description="Chemotaxis phosphatase CheX-like" evidence="2">
    <location>
        <begin position="45"/>
        <end position="114"/>
    </location>
</feature>
<evidence type="ECO:0000313" key="3">
    <source>
        <dbReference type="EMBL" id="MBB6146570.1"/>
    </source>
</evidence>
<keyword evidence="4" id="KW-1185">Reference proteome</keyword>
<dbReference type="GO" id="GO:0006935">
    <property type="term" value="P:chemotaxis"/>
    <property type="evidence" value="ECO:0007669"/>
    <property type="project" value="UniProtKB-KW"/>
</dbReference>
<protein>
    <submittedName>
        <fullName evidence="3">CheY-specific phosphatase CheX</fullName>
    </submittedName>
</protein>
<dbReference type="OrthoDB" id="123309at2"/>
<proteinExistence type="predicted"/>
<comment type="caution">
    <text evidence="3">The sequence shown here is derived from an EMBL/GenBank/DDBJ whole genome shotgun (WGS) entry which is preliminary data.</text>
</comment>
<gene>
    <name evidence="3" type="ORF">HNQ77_004549</name>
</gene>
<dbReference type="AlphaFoldDB" id="A0A841JZJ8"/>
<reference evidence="3 4" key="1">
    <citation type="submission" date="2020-08" db="EMBL/GenBank/DDBJ databases">
        <title>Genomic Encyclopedia of Type Strains, Phase IV (KMG-IV): sequencing the most valuable type-strain genomes for metagenomic binning, comparative biology and taxonomic classification.</title>
        <authorList>
            <person name="Goeker M."/>
        </authorList>
    </citation>
    <scope>NUCLEOTIDE SEQUENCE [LARGE SCALE GENOMIC DNA]</scope>
    <source>
        <strain evidence="3 4">DSM 103733</strain>
    </source>
</reference>
<sequence>MSIFDVYREEQITVAQQTIYQMTDSFMLPVEERWQSREGNVRSEIRFAHQWQGVFLLECTRPFAVSLASLMLSTNRSDLSESDLTDVMGEVLNTIAGNLKCLLPADTELSIPVTTILPQNPHRTRSEPYKEHSKIVLESELGQLKLSLMHCN</sequence>
<dbReference type="InterPro" id="IPR028976">
    <property type="entry name" value="CheC-like_sf"/>
</dbReference>
<dbReference type="Pfam" id="PF13690">
    <property type="entry name" value="CheX"/>
    <property type="match status" value="1"/>
</dbReference>
<dbReference type="SUPFAM" id="SSF103039">
    <property type="entry name" value="CheC-like"/>
    <property type="match status" value="1"/>
</dbReference>
<dbReference type="Gene3D" id="3.40.1550.10">
    <property type="entry name" value="CheC-like"/>
    <property type="match status" value="1"/>
</dbReference>